<dbReference type="AlphaFoldDB" id="A0A839RUV4"/>
<dbReference type="EMBL" id="JACHWS010000006">
    <property type="protein sequence ID" value="MBB3040087.1"/>
    <property type="molecule type" value="Genomic_DNA"/>
</dbReference>
<feature type="region of interest" description="Disordered" evidence="1">
    <location>
        <begin position="46"/>
        <end position="70"/>
    </location>
</feature>
<dbReference type="Pfam" id="PF26526">
    <property type="entry name" value="DUF8175"/>
    <property type="match status" value="1"/>
</dbReference>
<proteinExistence type="predicted"/>
<dbReference type="OrthoDB" id="4426844at2"/>
<evidence type="ECO:0000256" key="1">
    <source>
        <dbReference type="SAM" id="MobiDB-lite"/>
    </source>
</evidence>
<dbReference type="Proteomes" id="UP000567922">
    <property type="component" value="Unassembled WGS sequence"/>
</dbReference>
<feature type="domain" description="DUF8175" evidence="2">
    <location>
        <begin position="30"/>
        <end position="206"/>
    </location>
</feature>
<keyword evidence="4" id="KW-1185">Reference proteome</keyword>
<evidence type="ECO:0000313" key="4">
    <source>
        <dbReference type="Proteomes" id="UP000567922"/>
    </source>
</evidence>
<comment type="caution">
    <text evidence="3">The sequence shown here is derived from an EMBL/GenBank/DDBJ whole genome shotgun (WGS) entry which is preliminary data.</text>
</comment>
<name>A0A839RUV4_9ACTN</name>
<protein>
    <recommendedName>
        <fullName evidence="2">DUF8175 domain-containing protein</fullName>
    </recommendedName>
</protein>
<gene>
    <name evidence="3" type="ORF">FHU29_004582</name>
</gene>
<dbReference type="RefSeq" id="WP_064442229.1">
    <property type="nucleotide sequence ID" value="NZ_BDDI01000021.1"/>
</dbReference>
<organism evidence="3 4">
    <name type="scientific">Hoyosella altamirensis</name>
    <dbReference type="NCBI Taxonomy" id="616997"/>
    <lineage>
        <taxon>Bacteria</taxon>
        <taxon>Bacillati</taxon>
        <taxon>Actinomycetota</taxon>
        <taxon>Actinomycetes</taxon>
        <taxon>Mycobacteriales</taxon>
        <taxon>Hoyosellaceae</taxon>
        <taxon>Hoyosella</taxon>
    </lineage>
</organism>
<evidence type="ECO:0000313" key="3">
    <source>
        <dbReference type="EMBL" id="MBB3040087.1"/>
    </source>
</evidence>
<dbReference type="InterPro" id="IPR058488">
    <property type="entry name" value="DUF8175"/>
</dbReference>
<accession>A0A839RUV4</accession>
<evidence type="ECO:0000259" key="2">
    <source>
        <dbReference type="Pfam" id="PF26526"/>
    </source>
</evidence>
<sequence length="215" mass="22578">MRKTLTAAIAAAFVFAVGCGSTTNDANADRLVESQMAAPPDAAWTSLRGVQVPSGADGPRSGSGAERTGYARTPHGALLAALNAETAVSLASDSEWARVLTSMTVPGPGRDEYAAARALVSITGEAGASAPRWAGYRWISWDDKKASLEAVTETPDGELHARELRVQWMINPSAAEGETEGDWRLVLEPTGEAQPPRPVGSLDNYYAFSAEESAS</sequence>
<reference evidence="3 4" key="1">
    <citation type="submission" date="2020-08" db="EMBL/GenBank/DDBJ databases">
        <title>Sequencing the genomes of 1000 actinobacteria strains.</title>
        <authorList>
            <person name="Klenk H.-P."/>
        </authorList>
    </citation>
    <scope>NUCLEOTIDE SEQUENCE [LARGE SCALE GENOMIC DNA]</scope>
    <source>
        <strain evidence="3 4">DSM 45258</strain>
    </source>
</reference>
<dbReference type="PROSITE" id="PS51257">
    <property type="entry name" value="PROKAR_LIPOPROTEIN"/>
    <property type="match status" value="1"/>
</dbReference>